<dbReference type="AlphaFoldDB" id="A0A2N4U0D3"/>
<organism evidence="1 2">
    <name type="scientific">Pollutimonas subterranea</name>
    <dbReference type="NCBI Taxonomy" id="2045210"/>
    <lineage>
        <taxon>Bacteria</taxon>
        <taxon>Pseudomonadati</taxon>
        <taxon>Pseudomonadota</taxon>
        <taxon>Betaproteobacteria</taxon>
        <taxon>Burkholderiales</taxon>
        <taxon>Alcaligenaceae</taxon>
        <taxon>Pollutimonas</taxon>
    </lineage>
</organism>
<gene>
    <name evidence="1" type="ORF">CR159_17945</name>
</gene>
<keyword evidence="2" id="KW-1185">Reference proteome</keyword>
<name>A0A2N4U0D3_9BURK</name>
<dbReference type="OrthoDB" id="5540893at2"/>
<accession>A0A2N4U0D3</accession>
<reference evidence="1 2" key="1">
    <citation type="submission" date="2017-10" db="EMBL/GenBank/DDBJ databases">
        <title>Two draft genome sequences of Pusillimonas sp. strains isolated from a nitrate- and radionuclide-contaminated groundwater in Russia.</title>
        <authorList>
            <person name="Grouzdev D.S."/>
            <person name="Tourova T.P."/>
            <person name="Goeva M.A."/>
            <person name="Babich T.L."/>
            <person name="Sokolova D.S."/>
            <person name="Abdullin R."/>
            <person name="Poltaraus A.B."/>
            <person name="Toshchakov S.V."/>
            <person name="Nazina T.N."/>
        </authorList>
    </citation>
    <scope>NUCLEOTIDE SEQUENCE [LARGE SCALE GENOMIC DNA]</scope>
    <source>
        <strain evidence="1 2">JR1/69-3-13</strain>
    </source>
</reference>
<evidence type="ECO:0000313" key="2">
    <source>
        <dbReference type="Proteomes" id="UP000234190"/>
    </source>
</evidence>
<dbReference type="Proteomes" id="UP000234190">
    <property type="component" value="Unassembled WGS sequence"/>
</dbReference>
<dbReference type="EMBL" id="PDNW01000020">
    <property type="protein sequence ID" value="PLC48483.1"/>
    <property type="molecule type" value="Genomic_DNA"/>
</dbReference>
<evidence type="ECO:0000313" key="1">
    <source>
        <dbReference type="EMBL" id="PLC48483.1"/>
    </source>
</evidence>
<proteinExistence type="predicted"/>
<comment type="caution">
    <text evidence="1">The sequence shown here is derived from an EMBL/GenBank/DDBJ whole genome shotgun (WGS) entry which is preliminary data.</text>
</comment>
<sequence length="147" mass="16113">MTDADRNKQVTTEGGGGDKVSYFPYRDLEKVIRDALRAVYADVSVIKSPSDVMTIKENDISLVFAPEITTSSNSQSISTWPPTQFTIELALNVTDAVGNIISRIRVISSGAAEFSEFKVDFGLAGRRAATELSEKLKQEVNANPRLR</sequence>
<protein>
    <submittedName>
        <fullName evidence="1">Uncharacterized protein</fullName>
    </submittedName>
</protein>